<proteinExistence type="predicted"/>
<dbReference type="GO" id="GO:0004061">
    <property type="term" value="F:arylformamidase activity"/>
    <property type="evidence" value="ECO:0007669"/>
    <property type="project" value="InterPro"/>
</dbReference>
<dbReference type="PANTHER" id="PTHR31118">
    <property type="entry name" value="CYCLASE-LIKE PROTEIN 2"/>
    <property type="match status" value="1"/>
</dbReference>
<dbReference type="GO" id="GO:0019441">
    <property type="term" value="P:L-tryptophan catabolic process to kynurenine"/>
    <property type="evidence" value="ECO:0007669"/>
    <property type="project" value="InterPro"/>
</dbReference>
<evidence type="ECO:0000313" key="1">
    <source>
        <dbReference type="EMBL" id="QPH53926.1"/>
    </source>
</evidence>
<dbReference type="Pfam" id="PF04199">
    <property type="entry name" value="Cyclase"/>
    <property type="match status" value="1"/>
</dbReference>
<evidence type="ECO:0000313" key="2">
    <source>
        <dbReference type="Proteomes" id="UP000594800"/>
    </source>
</evidence>
<organism evidence="1 2">
    <name type="scientific">Pontivivens ytuae</name>
    <dbReference type="NCBI Taxonomy" id="2789856"/>
    <lineage>
        <taxon>Bacteria</taxon>
        <taxon>Pseudomonadati</taxon>
        <taxon>Pseudomonadota</taxon>
        <taxon>Alphaproteobacteria</taxon>
        <taxon>Rhodobacterales</taxon>
        <taxon>Paracoccaceae</taxon>
        <taxon>Pontivivens</taxon>
    </lineage>
</organism>
<dbReference type="InterPro" id="IPR006311">
    <property type="entry name" value="TAT_signal"/>
</dbReference>
<dbReference type="Gene3D" id="3.50.30.50">
    <property type="entry name" value="Putative cyclase"/>
    <property type="match status" value="1"/>
</dbReference>
<keyword evidence="2" id="KW-1185">Reference proteome</keyword>
<dbReference type="AlphaFoldDB" id="A0A7S9LRF1"/>
<dbReference type="InterPro" id="IPR037175">
    <property type="entry name" value="KFase_sf"/>
</dbReference>
<reference evidence="1 2" key="1">
    <citation type="submission" date="2020-11" db="EMBL/GenBank/DDBJ databases">
        <title>Description of Pontivivens ytuae sp. nov. isolated from deep sea sediment of Mariana Trench.</title>
        <authorList>
            <person name="Wang Z."/>
            <person name="Sun Q.-L."/>
            <person name="Xu X.-D."/>
            <person name="Tang Y.-Z."/>
            <person name="Zhang J."/>
        </authorList>
    </citation>
    <scope>NUCLEOTIDE SEQUENCE [LARGE SCALE GENOMIC DNA]</scope>
    <source>
        <strain evidence="1 2">MT2928</strain>
    </source>
</reference>
<gene>
    <name evidence="1" type="ORF">I0K15_19485</name>
</gene>
<sequence length="268" mass="27701">MCDICVIESVKARMLSRRDLFRGAAASVAVGTVAATPSLAQGARRVVDLTHTLSPSFPTYGGDPGIAMDLVLNFAENGYNLNQISLAEHSGTHIDAPLHFSADGTAVDELAMGELVAPLVCIDIREKVETDSDAMVTPDDVQAWIDAHGEIPEGACVAMLSGWAARAGGEGFRNADADGVMHFPGFHKEATDMLLGTGAASIGVDTLSLDPGNSADFAVHYSWLPAGRFGIECLAGLEEVPAAGATIVIGAPKWAGGTGGPARVFALV</sequence>
<dbReference type="SUPFAM" id="SSF102198">
    <property type="entry name" value="Putative cyclase"/>
    <property type="match status" value="1"/>
</dbReference>
<dbReference type="PROSITE" id="PS51318">
    <property type="entry name" value="TAT"/>
    <property type="match status" value="1"/>
</dbReference>
<dbReference type="InterPro" id="IPR007325">
    <property type="entry name" value="KFase/CYL"/>
</dbReference>
<dbReference type="EMBL" id="CP064942">
    <property type="protein sequence ID" value="QPH53926.1"/>
    <property type="molecule type" value="Genomic_DNA"/>
</dbReference>
<name>A0A7S9LRF1_9RHOB</name>
<dbReference type="KEGG" id="poz:I0K15_19485"/>
<accession>A0A7S9LRF1</accession>
<dbReference type="PANTHER" id="PTHR31118:SF12">
    <property type="entry name" value="CYCLASE-LIKE PROTEIN 2"/>
    <property type="match status" value="1"/>
</dbReference>
<dbReference type="RefSeq" id="WP_196103135.1">
    <property type="nucleotide sequence ID" value="NZ_CP064942.1"/>
</dbReference>
<dbReference type="Proteomes" id="UP000594800">
    <property type="component" value="Chromosome"/>
</dbReference>
<protein>
    <submittedName>
        <fullName evidence="1">Cyclase family protein</fullName>
    </submittedName>
</protein>